<dbReference type="NCBIfam" id="TIGR02951">
    <property type="entry name" value="DMSO_dmsB"/>
    <property type="match status" value="1"/>
</dbReference>
<dbReference type="Proteomes" id="UP000623967">
    <property type="component" value="Unassembled WGS sequence"/>
</dbReference>
<keyword evidence="3" id="KW-0813">Transport</keyword>
<dbReference type="Gene3D" id="3.30.70.20">
    <property type="match status" value="2"/>
</dbReference>
<evidence type="ECO:0000256" key="2">
    <source>
        <dbReference type="ARBA" id="ARBA00003584"/>
    </source>
</evidence>
<evidence type="ECO:0000256" key="8">
    <source>
        <dbReference type="ARBA" id="ARBA00023004"/>
    </source>
</evidence>
<dbReference type="CDD" id="cd16371">
    <property type="entry name" value="DMSOR_beta_like"/>
    <property type="match status" value="1"/>
</dbReference>
<reference evidence="11 12" key="1">
    <citation type="submission" date="2021-01" db="EMBL/GenBank/DDBJ databases">
        <title>Genome public.</title>
        <authorList>
            <person name="Liu C."/>
            <person name="Sun Q."/>
        </authorList>
    </citation>
    <scope>NUCLEOTIDE SEQUENCE [LARGE SCALE GENOMIC DNA]</scope>
    <source>
        <strain evidence="11 12">YIM B02564</strain>
    </source>
</reference>
<dbReference type="InterPro" id="IPR017896">
    <property type="entry name" value="4Fe4S_Fe-S-bd"/>
</dbReference>
<feature type="domain" description="4Fe-4S ferredoxin-type" evidence="10">
    <location>
        <begin position="4"/>
        <end position="34"/>
    </location>
</feature>
<evidence type="ECO:0000259" key="10">
    <source>
        <dbReference type="PROSITE" id="PS51379"/>
    </source>
</evidence>
<dbReference type="PANTHER" id="PTHR43177:SF5">
    <property type="entry name" value="ANAEROBIC DIMETHYL SULFOXIDE REDUCTASE CHAIN B-RELATED"/>
    <property type="match status" value="1"/>
</dbReference>
<dbReference type="InterPro" id="IPR017900">
    <property type="entry name" value="4Fe4S_Fe_S_CS"/>
</dbReference>
<comment type="cofactor">
    <cofactor evidence="1">
        <name>[4Fe-4S] cluster</name>
        <dbReference type="ChEBI" id="CHEBI:49883"/>
    </cofactor>
</comment>
<keyword evidence="8" id="KW-0408">Iron</keyword>
<keyword evidence="6" id="KW-0677">Repeat</keyword>
<evidence type="ECO:0000256" key="9">
    <source>
        <dbReference type="ARBA" id="ARBA00023014"/>
    </source>
</evidence>
<dbReference type="InterPro" id="IPR050954">
    <property type="entry name" value="ET_IronSulfur_Cluster-Binding"/>
</dbReference>
<keyword evidence="4" id="KW-0004">4Fe-4S</keyword>
<evidence type="ECO:0000313" key="12">
    <source>
        <dbReference type="Proteomes" id="UP000623967"/>
    </source>
</evidence>
<organism evidence="11 12">
    <name type="scientific">Neobacillus paridis</name>
    <dbReference type="NCBI Taxonomy" id="2803862"/>
    <lineage>
        <taxon>Bacteria</taxon>
        <taxon>Bacillati</taxon>
        <taxon>Bacillota</taxon>
        <taxon>Bacilli</taxon>
        <taxon>Bacillales</taxon>
        <taxon>Bacillaceae</taxon>
        <taxon>Neobacillus</taxon>
    </lineage>
</organism>
<evidence type="ECO:0000256" key="7">
    <source>
        <dbReference type="ARBA" id="ARBA00022982"/>
    </source>
</evidence>
<evidence type="ECO:0000256" key="6">
    <source>
        <dbReference type="ARBA" id="ARBA00022737"/>
    </source>
</evidence>
<evidence type="ECO:0000256" key="3">
    <source>
        <dbReference type="ARBA" id="ARBA00022448"/>
    </source>
</evidence>
<comment type="function">
    <text evidence="2">Electron transfer subunit of the terminal reductase during anaerobic growth on various sulfoxide and N-oxide compounds.</text>
</comment>
<feature type="domain" description="4Fe-4S ferredoxin-type" evidence="10">
    <location>
        <begin position="82"/>
        <end position="111"/>
    </location>
</feature>
<dbReference type="SUPFAM" id="SSF54862">
    <property type="entry name" value="4Fe-4S ferredoxins"/>
    <property type="match status" value="1"/>
</dbReference>
<comment type="caution">
    <text evidence="11">The sequence shown here is derived from an EMBL/GenBank/DDBJ whole genome shotgun (WGS) entry which is preliminary data.</text>
</comment>
<dbReference type="EMBL" id="JAESWB010000211">
    <property type="protein sequence ID" value="MBL4953504.1"/>
    <property type="molecule type" value="Genomic_DNA"/>
</dbReference>
<dbReference type="InterPro" id="IPR014297">
    <property type="entry name" value="DMSO_DmsB"/>
</dbReference>
<gene>
    <name evidence="11" type="primary">dmsB</name>
    <name evidence="11" type="ORF">JK635_15025</name>
</gene>
<evidence type="ECO:0000256" key="5">
    <source>
        <dbReference type="ARBA" id="ARBA00022723"/>
    </source>
</evidence>
<keyword evidence="12" id="KW-1185">Reference proteome</keyword>
<keyword evidence="9" id="KW-0411">Iron-sulfur</keyword>
<dbReference type="PROSITE" id="PS00198">
    <property type="entry name" value="4FE4S_FER_1"/>
    <property type="match status" value="1"/>
</dbReference>
<keyword evidence="7" id="KW-0249">Electron transport</keyword>
<sequence>MVQMGFYINVAECVGCKTCTIACKDKNDLEVGRNFRRVYDFEEGSFPKPSIWHVSISCNHCDHPACVKGCPTGAMHKRTEDGVVVVDQDKCAGCRYCQWNCPYGAPQYNAKIGKMSKCDTCLDLREKGEEPACVSSCIMRAIEFGPIDELRKKYGANADIKGLPSASITKPNLVIHARSNIN</sequence>
<dbReference type="PANTHER" id="PTHR43177">
    <property type="entry name" value="PROTEIN NRFC"/>
    <property type="match status" value="1"/>
</dbReference>
<name>A0ABS1TRX4_9BACI</name>
<proteinExistence type="predicted"/>
<evidence type="ECO:0000256" key="1">
    <source>
        <dbReference type="ARBA" id="ARBA00001966"/>
    </source>
</evidence>
<accession>A0ABS1TRX4</accession>
<dbReference type="Pfam" id="PF13247">
    <property type="entry name" value="Fer4_11"/>
    <property type="match status" value="1"/>
</dbReference>
<evidence type="ECO:0000256" key="4">
    <source>
        <dbReference type="ARBA" id="ARBA00022485"/>
    </source>
</evidence>
<protein>
    <submittedName>
        <fullName evidence="11">Dimethylsulfoxide reductase subunit B</fullName>
    </submittedName>
</protein>
<feature type="domain" description="4Fe-4S ferredoxin-type" evidence="10">
    <location>
        <begin position="47"/>
        <end position="80"/>
    </location>
</feature>
<evidence type="ECO:0000313" key="11">
    <source>
        <dbReference type="EMBL" id="MBL4953504.1"/>
    </source>
</evidence>
<keyword evidence="5" id="KW-0479">Metal-binding</keyword>
<dbReference type="RefSeq" id="WP_202654768.1">
    <property type="nucleotide sequence ID" value="NZ_JAESWB010000211.1"/>
</dbReference>
<dbReference type="PROSITE" id="PS51379">
    <property type="entry name" value="4FE4S_FER_2"/>
    <property type="match status" value="3"/>
</dbReference>